<name>A0A1F7H0V0_9BACT</name>
<evidence type="ECO:0000259" key="1">
    <source>
        <dbReference type="SMART" id="SM00670"/>
    </source>
</evidence>
<protein>
    <recommendedName>
        <fullName evidence="1">PIN domain-containing protein</fullName>
    </recommendedName>
</protein>
<dbReference type="Proteomes" id="UP000177913">
    <property type="component" value="Unassembled WGS sequence"/>
</dbReference>
<dbReference type="InterPro" id="IPR052106">
    <property type="entry name" value="PINc/VapC_TA"/>
</dbReference>
<evidence type="ECO:0000313" key="3">
    <source>
        <dbReference type="Proteomes" id="UP000177913"/>
    </source>
</evidence>
<feature type="domain" description="PIN" evidence="1">
    <location>
        <begin position="2"/>
        <end position="128"/>
    </location>
</feature>
<sequence length="146" mass="16954">MNAIYLDTNIFVYSSQVTSPFFSKCNNFIEYSVINNIDLATSTESIQEIVHLAKKIKKVAAGLKTSNILLKLTQLLLPVDKETILLYLDLIKKNSHLRRVESRDFIHIATCLQYNIDILITYDKGFKKFKEITSLTPEEYLRRFED</sequence>
<dbReference type="CDD" id="cd09854">
    <property type="entry name" value="PIN_VapC-like"/>
    <property type="match status" value="1"/>
</dbReference>
<proteinExistence type="predicted"/>
<organism evidence="2 3">
    <name type="scientific">Candidatus Roizmanbacteria bacterium RIFCSPHIGHO2_02_FULL_38_11</name>
    <dbReference type="NCBI Taxonomy" id="1802039"/>
    <lineage>
        <taxon>Bacteria</taxon>
        <taxon>Candidatus Roizmaniibacteriota</taxon>
    </lineage>
</organism>
<gene>
    <name evidence="2" type="ORF">A3C25_06155</name>
</gene>
<dbReference type="InterPro" id="IPR002716">
    <property type="entry name" value="PIN_dom"/>
</dbReference>
<dbReference type="SUPFAM" id="SSF88723">
    <property type="entry name" value="PIN domain-like"/>
    <property type="match status" value="1"/>
</dbReference>
<accession>A0A1F7H0V0</accession>
<dbReference type="PANTHER" id="PTHR38826:SF5">
    <property type="entry name" value="RIBONUCLEASE VAPC13"/>
    <property type="match status" value="1"/>
</dbReference>
<dbReference type="EMBL" id="MFZO01000030">
    <property type="protein sequence ID" value="OGK24745.1"/>
    <property type="molecule type" value="Genomic_DNA"/>
</dbReference>
<dbReference type="PANTHER" id="PTHR38826">
    <property type="entry name" value="RIBONUCLEASE VAPC13"/>
    <property type="match status" value="1"/>
</dbReference>
<dbReference type="SMART" id="SM00670">
    <property type="entry name" value="PINc"/>
    <property type="match status" value="1"/>
</dbReference>
<comment type="caution">
    <text evidence="2">The sequence shown here is derived from an EMBL/GenBank/DDBJ whole genome shotgun (WGS) entry which is preliminary data.</text>
</comment>
<dbReference type="Pfam" id="PF01850">
    <property type="entry name" value="PIN"/>
    <property type="match status" value="1"/>
</dbReference>
<dbReference type="AlphaFoldDB" id="A0A1F7H0V0"/>
<dbReference type="InterPro" id="IPR029060">
    <property type="entry name" value="PIN-like_dom_sf"/>
</dbReference>
<evidence type="ECO:0000313" key="2">
    <source>
        <dbReference type="EMBL" id="OGK24745.1"/>
    </source>
</evidence>
<reference evidence="2 3" key="1">
    <citation type="journal article" date="2016" name="Nat. Commun.">
        <title>Thousands of microbial genomes shed light on interconnected biogeochemical processes in an aquifer system.</title>
        <authorList>
            <person name="Anantharaman K."/>
            <person name="Brown C.T."/>
            <person name="Hug L.A."/>
            <person name="Sharon I."/>
            <person name="Castelle C.J."/>
            <person name="Probst A.J."/>
            <person name="Thomas B.C."/>
            <person name="Singh A."/>
            <person name="Wilkins M.J."/>
            <person name="Karaoz U."/>
            <person name="Brodie E.L."/>
            <person name="Williams K.H."/>
            <person name="Hubbard S.S."/>
            <person name="Banfield J.F."/>
        </authorList>
    </citation>
    <scope>NUCLEOTIDE SEQUENCE [LARGE SCALE GENOMIC DNA]</scope>
</reference>
<dbReference type="Gene3D" id="3.40.50.1010">
    <property type="entry name" value="5'-nuclease"/>
    <property type="match status" value="1"/>
</dbReference>